<sequence length="57" mass="6701">MFFIVVCTRTSELWWAVWGRRDPRRSVSRLRQPCTVHHQTIGVVGGELLRNHQRASL</sequence>
<name>A0A0P0ZBF3_9CAUD</name>
<protein>
    <submittedName>
        <fullName evidence="1">Uncharacterized protein</fullName>
    </submittedName>
</protein>
<accession>A0A0P0ZBF3</accession>
<dbReference type="Proteomes" id="UP000223972">
    <property type="component" value="Segment"/>
</dbReference>
<evidence type="ECO:0000313" key="1">
    <source>
        <dbReference type="EMBL" id="BAT31927.1"/>
    </source>
</evidence>
<reference evidence="1 2" key="1">
    <citation type="journal article" date="2015" name="Sci. Rep.">
        <title>The Shiga toxin 2 production level in enterohemorrhagic Escherichia coli O157:H7 is correlated with the subtypes of toxin-encoding phage.</title>
        <authorList>
            <person name="Ogura Y."/>
            <person name="Mondal S.I."/>
            <person name="Islam M.R."/>
            <person name="Mako T."/>
            <person name="Arisawa K."/>
            <person name="Katsura K."/>
            <person name="Ooka T."/>
            <person name="Gotoh Y."/>
            <person name="Murase K."/>
            <person name="Ohnishi M."/>
            <person name="Hayashi T."/>
        </authorList>
    </citation>
    <scope>NUCLEOTIDE SEQUENCE [LARGE SCALE GENOMIC DNA]</scope>
</reference>
<evidence type="ECO:0000313" key="2">
    <source>
        <dbReference type="Proteomes" id="UP000223972"/>
    </source>
</evidence>
<dbReference type="EMBL" id="AP012530">
    <property type="protein sequence ID" value="BAT31927.1"/>
    <property type="molecule type" value="Genomic_DNA"/>
</dbReference>
<organism evidence="1 2">
    <name type="scientific">Stx2-converting phage Stx2a_F349</name>
    <dbReference type="NCBI Taxonomy" id="1226253"/>
    <lineage>
        <taxon>Viruses</taxon>
        <taxon>Duplodnaviria</taxon>
        <taxon>Heunggongvirae</taxon>
        <taxon>Uroviricota</taxon>
        <taxon>Caudoviricetes</taxon>
        <taxon>Pankowvirus</taxon>
        <taxon>Pankowvirus pv1717</taxon>
    </lineage>
</organism>
<proteinExistence type="predicted"/>